<accession>A0A9P4HDG7</accession>
<dbReference type="PROSITE" id="PS50294">
    <property type="entry name" value="WD_REPEATS_REGION"/>
    <property type="match status" value="3"/>
</dbReference>
<dbReference type="InterPro" id="IPR045183">
    <property type="entry name" value="Ebi-like"/>
</dbReference>
<feature type="repeat" description="WD" evidence="5">
    <location>
        <begin position="428"/>
        <end position="456"/>
    </location>
</feature>
<keyword evidence="2 5" id="KW-0853">WD repeat</keyword>
<keyword evidence="4" id="KW-0539">Nucleus</keyword>
<dbReference type="PANTHER" id="PTHR22846:SF2">
    <property type="entry name" value="F-BOX-LIKE_WD REPEAT-CONTAINING PROTEIN EBI"/>
    <property type="match status" value="1"/>
</dbReference>
<evidence type="ECO:0000256" key="3">
    <source>
        <dbReference type="ARBA" id="ARBA00022737"/>
    </source>
</evidence>
<comment type="caution">
    <text evidence="6">The sequence shown here is derived from an EMBL/GenBank/DDBJ whole genome shotgun (WGS) entry which is preliminary data.</text>
</comment>
<dbReference type="EMBL" id="ML978179">
    <property type="protein sequence ID" value="KAF2031674.1"/>
    <property type="molecule type" value="Genomic_DNA"/>
</dbReference>
<dbReference type="Gene3D" id="2.130.10.10">
    <property type="entry name" value="YVTN repeat-like/Quinoprotein amine dehydrogenase"/>
    <property type="match status" value="1"/>
</dbReference>
<evidence type="ECO:0000256" key="5">
    <source>
        <dbReference type="PROSITE-ProRule" id="PRU00221"/>
    </source>
</evidence>
<keyword evidence="7" id="KW-1185">Reference proteome</keyword>
<feature type="non-terminal residue" evidence="6">
    <location>
        <position position="456"/>
    </location>
</feature>
<protein>
    <submittedName>
        <fullName evidence="6">Platelet-activating factor acetylhydrolase IB subunit alpha</fullName>
    </submittedName>
</protein>
<dbReference type="Proteomes" id="UP000799777">
    <property type="component" value="Unassembled WGS sequence"/>
</dbReference>
<dbReference type="CDD" id="cd00200">
    <property type="entry name" value="WD40"/>
    <property type="match status" value="1"/>
</dbReference>
<gene>
    <name evidence="6" type="ORF">EK21DRAFT_30577</name>
</gene>
<feature type="non-terminal residue" evidence="6">
    <location>
        <position position="1"/>
    </location>
</feature>
<dbReference type="InterPro" id="IPR036322">
    <property type="entry name" value="WD40_repeat_dom_sf"/>
</dbReference>
<dbReference type="GO" id="GO:0006357">
    <property type="term" value="P:regulation of transcription by RNA polymerase II"/>
    <property type="evidence" value="ECO:0007669"/>
    <property type="project" value="TreeGrafter"/>
</dbReference>
<proteinExistence type="predicted"/>
<dbReference type="Pfam" id="PF00400">
    <property type="entry name" value="WD40"/>
    <property type="match status" value="3"/>
</dbReference>
<organism evidence="6 7">
    <name type="scientific">Setomelanomma holmii</name>
    <dbReference type="NCBI Taxonomy" id="210430"/>
    <lineage>
        <taxon>Eukaryota</taxon>
        <taxon>Fungi</taxon>
        <taxon>Dikarya</taxon>
        <taxon>Ascomycota</taxon>
        <taxon>Pezizomycotina</taxon>
        <taxon>Dothideomycetes</taxon>
        <taxon>Pleosporomycetidae</taxon>
        <taxon>Pleosporales</taxon>
        <taxon>Pleosporineae</taxon>
        <taxon>Phaeosphaeriaceae</taxon>
        <taxon>Setomelanomma</taxon>
    </lineage>
</organism>
<name>A0A9P4HDG7_9PLEO</name>
<comment type="subcellular location">
    <subcellularLocation>
        <location evidence="1">Nucleus</location>
    </subcellularLocation>
</comment>
<dbReference type="GO" id="GO:0000118">
    <property type="term" value="C:histone deacetylase complex"/>
    <property type="evidence" value="ECO:0007669"/>
    <property type="project" value="TreeGrafter"/>
</dbReference>
<sequence>LEDTLQSIRQERYLRAGWPGAEIIMQLVQSASGLFFWAATACRFVRDGKRFAAKRLDTILSTNSNTVAAPEEHLNEIYVTVLRSSLPAEYTDEEREEHCDMLRYVAFNSIVVLLSPLSARCLIALLDVAEEDVSQTLEDLHAILNIPEDLTQPLRVHHPSFRDFLLDKKRCGNDSFWVDERSTHEKLASRCLALMSAPSGLRQDIRSLSKPGTLRSEIDEEIMASSLPPKLQYACRYWTSHLIQSKQHIVNGDTTHQFLQEHLLHWLEAMSFMRESSRCVHLLDSLQTLAGSILADAPLQIYCSALVFAPERSLIRQTFADQVPERVNMLSMKEVDWDACRSTLEGHSAYVTAVAFSPDGQLVASASYDKTVRLWEAATGTCCGTLEGHSSRVMAVAFSPDGQLVASASYDNTVRLWEAATGTCRSTLEGHSSIVTAVAFSPDWQVLHTNAGNTSL</sequence>
<dbReference type="SUPFAM" id="SSF50978">
    <property type="entry name" value="WD40 repeat-like"/>
    <property type="match status" value="1"/>
</dbReference>
<feature type="repeat" description="WD" evidence="5">
    <location>
        <begin position="344"/>
        <end position="385"/>
    </location>
</feature>
<dbReference type="GO" id="GO:0003714">
    <property type="term" value="F:transcription corepressor activity"/>
    <property type="evidence" value="ECO:0007669"/>
    <property type="project" value="InterPro"/>
</dbReference>
<dbReference type="PROSITE" id="PS50082">
    <property type="entry name" value="WD_REPEATS_2"/>
    <property type="match status" value="3"/>
</dbReference>
<evidence type="ECO:0000313" key="6">
    <source>
        <dbReference type="EMBL" id="KAF2031674.1"/>
    </source>
</evidence>
<evidence type="ECO:0000256" key="4">
    <source>
        <dbReference type="ARBA" id="ARBA00023242"/>
    </source>
</evidence>
<feature type="repeat" description="WD" evidence="5">
    <location>
        <begin position="386"/>
        <end position="427"/>
    </location>
</feature>
<evidence type="ECO:0000313" key="7">
    <source>
        <dbReference type="Proteomes" id="UP000799777"/>
    </source>
</evidence>
<dbReference type="SMART" id="SM00320">
    <property type="entry name" value="WD40"/>
    <property type="match status" value="3"/>
</dbReference>
<reference evidence="6" key="1">
    <citation type="journal article" date="2020" name="Stud. Mycol.">
        <title>101 Dothideomycetes genomes: a test case for predicting lifestyles and emergence of pathogens.</title>
        <authorList>
            <person name="Haridas S."/>
            <person name="Albert R."/>
            <person name="Binder M."/>
            <person name="Bloem J."/>
            <person name="Labutti K."/>
            <person name="Salamov A."/>
            <person name="Andreopoulos B."/>
            <person name="Baker S."/>
            <person name="Barry K."/>
            <person name="Bills G."/>
            <person name="Bluhm B."/>
            <person name="Cannon C."/>
            <person name="Castanera R."/>
            <person name="Culley D."/>
            <person name="Daum C."/>
            <person name="Ezra D."/>
            <person name="Gonzalez J."/>
            <person name="Henrissat B."/>
            <person name="Kuo A."/>
            <person name="Liang C."/>
            <person name="Lipzen A."/>
            <person name="Lutzoni F."/>
            <person name="Magnuson J."/>
            <person name="Mondo S."/>
            <person name="Nolan M."/>
            <person name="Ohm R."/>
            <person name="Pangilinan J."/>
            <person name="Park H.-J."/>
            <person name="Ramirez L."/>
            <person name="Alfaro M."/>
            <person name="Sun H."/>
            <person name="Tritt A."/>
            <person name="Yoshinaga Y."/>
            <person name="Zwiers L.-H."/>
            <person name="Turgeon B."/>
            <person name="Goodwin S."/>
            <person name="Spatafora J."/>
            <person name="Crous P."/>
            <person name="Grigoriev I."/>
        </authorList>
    </citation>
    <scope>NUCLEOTIDE SEQUENCE</scope>
    <source>
        <strain evidence="6">CBS 110217</strain>
    </source>
</reference>
<dbReference type="OrthoDB" id="674604at2759"/>
<dbReference type="InterPro" id="IPR019775">
    <property type="entry name" value="WD40_repeat_CS"/>
</dbReference>
<dbReference type="InterPro" id="IPR015943">
    <property type="entry name" value="WD40/YVTN_repeat-like_dom_sf"/>
</dbReference>
<dbReference type="AlphaFoldDB" id="A0A9P4HDG7"/>
<evidence type="ECO:0000256" key="2">
    <source>
        <dbReference type="ARBA" id="ARBA00022574"/>
    </source>
</evidence>
<keyword evidence="3" id="KW-0677">Repeat</keyword>
<dbReference type="PROSITE" id="PS00678">
    <property type="entry name" value="WD_REPEATS_1"/>
    <property type="match status" value="2"/>
</dbReference>
<evidence type="ECO:0000256" key="1">
    <source>
        <dbReference type="ARBA" id="ARBA00004123"/>
    </source>
</evidence>
<dbReference type="PANTHER" id="PTHR22846">
    <property type="entry name" value="WD40 REPEAT PROTEIN"/>
    <property type="match status" value="1"/>
</dbReference>
<dbReference type="InterPro" id="IPR001680">
    <property type="entry name" value="WD40_rpt"/>
</dbReference>